<dbReference type="SMART" id="SM00950">
    <property type="entry name" value="Piwi"/>
    <property type="match status" value="1"/>
</dbReference>
<dbReference type="CDD" id="cd04658">
    <property type="entry name" value="Piwi_piwi-like_Euk"/>
    <property type="match status" value="1"/>
</dbReference>
<dbReference type="InterPro" id="IPR003165">
    <property type="entry name" value="Piwi"/>
</dbReference>
<feature type="domain" description="Piwi" evidence="1">
    <location>
        <begin position="200"/>
        <end position="499"/>
    </location>
</feature>
<dbReference type="InterPro" id="IPR036397">
    <property type="entry name" value="RNaseH_sf"/>
</dbReference>
<gene>
    <name evidence="2" type="primary">Piwil2</name>
</gene>
<dbReference type="AlphaFoldDB" id="A0A6F9DPK0"/>
<dbReference type="GO" id="GO:0003676">
    <property type="term" value="F:nucleic acid binding"/>
    <property type="evidence" value="ECO:0007669"/>
    <property type="project" value="InterPro"/>
</dbReference>
<organism evidence="2">
    <name type="scientific">Phallusia mammillata</name>
    <dbReference type="NCBI Taxonomy" id="59560"/>
    <lineage>
        <taxon>Eukaryota</taxon>
        <taxon>Metazoa</taxon>
        <taxon>Chordata</taxon>
        <taxon>Tunicata</taxon>
        <taxon>Ascidiacea</taxon>
        <taxon>Phlebobranchia</taxon>
        <taxon>Ascidiidae</taxon>
        <taxon>Phallusia</taxon>
    </lineage>
</organism>
<accession>A0A6F9DPK0</accession>
<proteinExistence type="evidence at transcript level"/>
<name>A0A6F9DPK0_9ASCI</name>
<reference evidence="2" key="1">
    <citation type="submission" date="2020-04" db="EMBL/GenBank/DDBJ databases">
        <authorList>
            <person name="Neveu A P."/>
        </authorList>
    </citation>
    <scope>NUCLEOTIDE SEQUENCE</scope>
    <source>
        <tissue evidence="2">Whole embryo</tissue>
    </source>
</reference>
<dbReference type="Gene3D" id="3.30.420.10">
    <property type="entry name" value="Ribonuclease H-like superfamily/Ribonuclease H"/>
    <property type="match status" value="1"/>
</dbReference>
<dbReference type="InterPro" id="IPR012337">
    <property type="entry name" value="RNaseH-like_sf"/>
</dbReference>
<dbReference type="InterPro" id="IPR036085">
    <property type="entry name" value="PAZ_dom_sf"/>
</dbReference>
<evidence type="ECO:0000313" key="2">
    <source>
        <dbReference type="EMBL" id="CAB3264906.1"/>
    </source>
</evidence>
<dbReference type="SUPFAM" id="SSF53098">
    <property type="entry name" value="Ribonuclease H-like"/>
    <property type="match status" value="1"/>
</dbReference>
<dbReference type="PANTHER" id="PTHR22891">
    <property type="entry name" value="EUKARYOTIC TRANSLATION INITIATION FACTOR 2C"/>
    <property type="match status" value="1"/>
</dbReference>
<evidence type="ECO:0000259" key="1">
    <source>
        <dbReference type="PROSITE" id="PS50822"/>
    </source>
</evidence>
<dbReference type="FunFam" id="3.30.420.10:FF:000014">
    <property type="entry name" value="Piwi-like RNA-mediated gene silencing 1"/>
    <property type="match status" value="1"/>
</dbReference>
<dbReference type="SUPFAM" id="SSF101690">
    <property type="entry name" value="PAZ domain"/>
    <property type="match status" value="1"/>
</dbReference>
<dbReference type="Gene3D" id="2.170.260.10">
    <property type="entry name" value="paz domain"/>
    <property type="match status" value="1"/>
</dbReference>
<dbReference type="EMBL" id="LR789044">
    <property type="protein sequence ID" value="CAB3264906.1"/>
    <property type="molecule type" value="mRNA"/>
</dbReference>
<dbReference type="Gene3D" id="3.40.50.2300">
    <property type="match status" value="1"/>
</dbReference>
<protein>
    <submittedName>
        <fullName evidence="2">Piwi-like protein 2</fullName>
    </submittedName>
</protein>
<dbReference type="Pfam" id="PF02171">
    <property type="entry name" value="Piwi"/>
    <property type="match status" value="1"/>
</dbReference>
<sequence length="513" mass="58423">MLVHRPKRPSQRVQREKNGDARIICLVPELCYLTGLSDNLRSDFKAMKEIKEVTCQPPNRRMRHIEEFLQRINNNQDAKDELLRWGLHLDMYASNTMARQFPPESIMVGGQQVFKCGPDADFTRDVTRSSVIRPVSINQWLLIFTRRDANKAEQFFRKMVDVSRKIGMEINKPHFIELRDDRSTSYKDAISSSVTSGIQLVVCIFPTSRDDRYSAVKKLCCVDMPVPSQVILSRTLPEDPKLGKFRSITMKIALQINCKLGGELWAVDIPLKELMICGIDVYHDAGGKGHSVAAFVASTNKLLTRWYSRAILQQPQQELISSLKPCFTEAIKKFYEVNHALPSRVVIFRDGVGDGQLKEVSEHEVSQLSSCFGMFENIAGGPYEPKLTVVIVSKRINVKLFAKQNENLVNPPPGLVLDHLATRPNWPDFFLVSQHVRQGTVSPTHYIVVSGGEHLKADHMQRLAYKLTYMYYNWPGTVRVPAPCQYAHKLAYLVGQSIRQEPSTLLSDRLFYL</sequence>
<dbReference type="PROSITE" id="PS50822">
    <property type="entry name" value="PIWI"/>
    <property type="match status" value="1"/>
</dbReference>